<keyword evidence="4" id="KW-0472">Membrane</keyword>
<dbReference type="SMART" id="SM00267">
    <property type="entry name" value="GGDEF"/>
    <property type="match status" value="1"/>
</dbReference>
<dbReference type="AlphaFoldDB" id="A0A2S9VEZ3"/>
<comment type="cofactor">
    <cofactor evidence="1">
        <name>Mg(2+)</name>
        <dbReference type="ChEBI" id="CHEBI:18420"/>
    </cofactor>
</comment>
<dbReference type="Gene3D" id="3.30.70.270">
    <property type="match status" value="1"/>
</dbReference>
<evidence type="ECO:0000256" key="2">
    <source>
        <dbReference type="ARBA" id="ARBA00012528"/>
    </source>
</evidence>
<evidence type="ECO:0000256" key="1">
    <source>
        <dbReference type="ARBA" id="ARBA00001946"/>
    </source>
</evidence>
<protein>
    <recommendedName>
        <fullName evidence="2">diguanylate cyclase</fullName>
        <ecNumber evidence="2">2.7.7.65</ecNumber>
    </recommendedName>
</protein>
<proteinExistence type="predicted"/>
<dbReference type="FunFam" id="3.30.70.270:FF:000001">
    <property type="entry name" value="Diguanylate cyclase domain protein"/>
    <property type="match status" value="1"/>
</dbReference>
<dbReference type="Pfam" id="PF00990">
    <property type="entry name" value="GGDEF"/>
    <property type="match status" value="1"/>
</dbReference>
<keyword evidence="4" id="KW-1133">Transmembrane helix</keyword>
<accession>A0A2S9VEZ3</accession>
<dbReference type="InterPro" id="IPR000160">
    <property type="entry name" value="GGDEF_dom"/>
</dbReference>
<evidence type="ECO:0000256" key="4">
    <source>
        <dbReference type="SAM" id="Phobius"/>
    </source>
</evidence>
<dbReference type="PROSITE" id="PS50887">
    <property type="entry name" value="GGDEF"/>
    <property type="match status" value="1"/>
</dbReference>
<evidence type="ECO:0000313" key="7">
    <source>
        <dbReference type="Proteomes" id="UP000238949"/>
    </source>
</evidence>
<dbReference type="OrthoDB" id="9813903at2"/>
<evidence type="ECO:0000256" key="3">
    <source>
        <dbReference type="ARBA" id="ARBA00034247"/>
    </source>
</evidence>
<comment type="caution">
    <text evidence="6">The sequence shown here is derived from an EMBL/GenBank/DDBJ whole genome shotgun (WGS) entry which is preliminary data.</text>
</comment>
<name>A0A2S9VEZ3_9ALTE</name>
<dbReference type="NCBIfam" id="TIGR00254">
    <property type="entry name" value="GGDEF"/>
    <property type="match status" value="1"/>
</dbReference>
<dbReference type="SUPFAM" id="SSF55073">
    <property type="entry name" value="Nucleotide cyclase"/>
    <property type="match status" value="1"/>
</dbReference>
<organism evidence="6 7">
    <name type="scientific">Alteromonas alba</name>
    <dbReference type="NCBI Taxonomy" id="2079529"/>
    <lineage>
        <taxon>Bacteria</taxon>
        <taxon>Pseudomonadati</taxon>
        <taxon>Pseudomonadota</taxon>
        <taxon>Gammaproteobacteria</taxon>
        <taxon>Alteromonadales</taxon>
        <taxon>Alteromonadaceae</taxon>
        <taxon>Alteromonas/Salinimonas group</taxon>
        <taxon>Alteromonas</taxon>
    </lineage>
</organism>
<feature type="domain" description="GGDEF" evidence="5">
    <location>
        <begin position="240"/>
        <end position="372"/>
    </location>
</feature>
<comment type="catalytic activity">
    <reaction evidence="3">
        <text>2 GTP = 3',3'-c-di-GMP + 2 diphosphate</text>
        <dbReference type="Rhea" id="RHEA:24898"/>
        <dbReference type="ChEBI" id="CHEBI:33019"/>
        <dbReference type="ChEBI" id="CHEBI:37565"/>
        <dbReference type="ChEBI" id="CHEBI:58805"/>
        <dbReference type="EC" id="2.7.7.65"/>
    </reaction>
</comment>
<dbReference type="Proteomes" id="UP000238949">
    <property type="component" value="Unassembled WGS sequence"/>
</dbReference>
<dbReference type="CDD" id="cd01949">
    <property type="entry name" value="GGDEF"/>
    <property type="match status" value="1"/>
</dbReference>
<evidence type="ECO:0000313" key="6">
    <source>
        <dbReference type="EMBL" id="PRO74865.1"/>
    </source>
</evidence>
<keyword evidence="7" id="KW-1185">Reference proteome</keyword>
<feature type="transmembrane region" description="Helical" evidence="4">
    <location>
        <begin position="64"/>
        <end position="85"/>
    </location>
</feature>
<feature type="transmembrane region" description="Helical" evidence="4">
    <location>
        <begin position="129"/>
        <end position="158"/>
    </location>
</feature>
<dbReference type="EMBL" id="PVNP01000032">
    <property type="protein sequence ID" value="PRO74865.1"/>
    <property type="molecule type" value="Genomic_DNA"/>
</dbReference>
<dbReference type="InterPro" id="IPR029787">
    <property type="entry name" value="Nucleotide_cyclase"/>
</dbReference>
<dbReference type="InterPro" id="IPR050469">
    <property type="entry name" value="Diguanylate_Cyclase"/>
</dbReference>
<dbReference type="PANTHER" id="PTHR45138:SF9">
    <property type="entry name" value="DIGUANYLATE CYCLASE DGCM-RELATED"/>
    <property type="match status" value="1"/>
</dbReference>
<reference evidence="7" key="1">
    <citation type="journal article" date="2020" name="Int. J. Syst. Evol. Microbiol.">
        <title>Alteromonas alba sp. nov., a marine bacterium isolated from the seawater of the West Pacific Ocean.</title>
        <authorList>
            <person name="Sun C."/>
            <person name="Wu Y.-H."/>
            <person name="Xamxidin M."/>
            <person name="Cheng H."/>
            <person name="Xu X.-W."/>
        </authorList>
    </citation>
    <scope>NUCLEOTIDE SEQUENCE [LARGE SCALE GENOMIC DNA]</scope>
    <source>
        <strain evidence="7">190</strain>
    </source>
</reference>
<feature type="transmembrane region" description="Helical" evidence="4">
    <location>
        <begin position="97"/>
        <end position="123"/>
    </location>
</feature>
<dbReference type="GO" id="GO:0052621">
    <property type="term" value="F:diguanylate cyclase activity"/>
    <property type="evidence" value="ECO:0007669"/>
    <property type="project" value="UniProtKB-EC"/>
</dbReference>
<evidence type="ECO:0000259" key="5">
    <source>
        <dbReference type="PROSITE" id="PS50887"/>
    </source>
</evidence>
<dbReference type="PANTHER" id="PTHR45138">
    <property type="entry name" value="REGULATORY COMPONENTS OF SENSORY TRANSDUCTION SYSTEM"/>
    <property type="match status" value="1"/>
</dbReference>
<feature type="transmembrane region" description="Helical" evidence="4">
    <location>
        <begin position="170"/>
        <end position="188"/>
    </location>
</feature>
<sequence>MKQADNPYIIFTKLFDSLITSGCRPGHDEDTNRKIVVINLFAIVGMSITLVLGIKALFNEQLTLGIVLLSSATLFGLCKGVLLHSKLKNNHIIAPTLLVLCLLSLMLYLVIFGGVAGTGPLWIFVLPPVAMFFAGVFWGIITVGLFIALCAVILFTPGDALLIASYTHEFKVRLLLSFATVTFLSAFYEHSRQTSFIIIRDISEKFERQALYDALTNLPNRRGIQKFIDHEINRAKRQQEQLTLILCDIDRFKQVNDNYGHDGGDIALKHVADLFKEVIREQDGVARWGGEEFLFVLPTTNESNGVVLAEKIRETIQATPVQIKNTSLTITASFGVAQIHLENGLNNALSLADKALYRAKEKGRNKVLSASSLTP</sequence>
<gene>
    <name evidence="6" type="ORF">C6Y40_04040</name>
</gene>
<keyword evidence="4" id="KW-0812">Transmembrane</keyword>
<dbReference type="EC" id="2.7.7.65" evidence="2"/>
<dbReference type="InterPro" id="IPR043128">
    <property type="entry name" value="Rev_trsase/Diguanyl_cyclase"/>
</dbReference>
<feature type="transmembrane region" description="Helical" evidence="4">
    <location>
        <begin position="36"/>
        <end position="58"/>
    </location>
</feature>
<dbReference type="RefSeq" id="WP_105933461.1">
    <property type="nucleotide sequence ID" value="NZ_PVNP01000032.1"/>
</dbReference>